<evidence type="ECO:0000313" key="2">
    <source>
        <dbReference type="Proteomes" id="UP000594260"/>
    </source>
</evidence>
<accession>A0A7M7JBN9</accession>
<dbReference type="EnsemblMetazoa" id="XM_022793836">
    <property type="protein sequence ID" value="XP_022649571"/>
    <property type="gene ID" value="LOC111245438"/>
</dbReference>
<organism evidence="1 2">
    <name type="scientific">Varroa destructor</name>
    <name type="common">Honeybee mite</name>
    <dbReference type="NCBI Taxonomy" id="109461"/>
    <lineage>
        <taxon>Eukaryota</taxon>
        <taxon>Metazoa</taxon>
        <taxon>Ecdysozoa</taxon>
        <taxon>Arthropoda</taxon>
        <taxon>Chelicerata</taxon>
        <taxon>Arachnida</taxon>
        <taxon>Acari</taxon>
        <taxon>Parasitiformes</taxon>
        <taxon>Mesostigmata</taxon>
        <taxon>Gamasina</taxon>
        <taxon>Dermanyssoidea</taxon>
        <taxon>Varroidae</taxon>
        <taxon>Varroa</taxon>
    </lineage>
</organism>
<name>A0A7M7JBN9_VARDE</name>
<dbReference type="GeneID" id="111245438"/>
<dbReference type="AlphaFoldDB" id="A0A7M7JBN9"/>
<dbReference type="InParanoid" id="A0A7M7JBN9"/>
<evidence type="ECO:0000313" key="1">
    <source>
        <dbReference type="EnsemblMetazoa" id="XP_022649571"/>
    </source>
</evidence>
<protein>
    <submittedName>
        <fullName evidence="1">Uncharacterized protein</fullName>
    </submittedName>
</protein>
<reference evidence="1" key="1">
    <citation type="submission" date="2021-01" db="UniProtKB">
        <authorList>
            <consortium name="EnsemblMetazoa"/>
        </authorList>
    </citation>
    <scope>IDENTIFICATION</scope>
</reference>
<dbReference type="KEGG" id="vde:111245438"/>
<keyword evidence="2" id="KW-1185">Reference proteome</keyword>
<dbReference type="RefSeq" id="XP_022649571.1">
    <property type="nucleotide sequence ID" value="XM_022793836.1"/>
</dbReference>
<sequence length="101" mass="11111">MMSSKFKPSAPADRTGTTALVEGLCLVSSQHSTTRIISAVLRLQKKKASTTVLVWKEINLSDHTTMIFQVKPSSKSRRYSLLGHQPEKVVSRGSFMTVSST</sequence>
<dbReference type="Proteomes" id="UP000594260">
    <property type="component" value="Unplaced"/>
</dbReference>
<proteinExistence type="predicted"/>